<gene>
    <name evidence="1" type="ORF">TSUD_242460</name>
</gene>
<sequence length="109" mass="12677">MRESPNTSPLLNTSSTAILQSPQSVLQILDQLYRVWPTNLLIHGADEEDGTMLPPLEQRPPPPVPAAFRNRLLRWSRRWLWLVTMVSSTTTTKHCDEKRLRERERGEIF</sequence>
<organism evidence="1 2">
    <name type="scientific">Trifolium subterraneum</name>
    <name type="common">Subterranean clover</name>
    <dbReference type="NCBI Taxonomy" id="3900"/>
    <lineage>
        <taxon>Eukaryota</taxon>
        <taxon>Viridiplantae</taxon>
        <taxon>Streptophyta</taxon>
        <taxon>Embryophyta</taxon>
        <taxon>Tracheophyta</taxon>
        <taxon>Spermatophyta</taxon>
        <taxon>Magnoliopsida</taxon>
        <taxon>eudicotyledons</taxon>
        <taxon>Gunneridae</taxon>
        <taxon>Pentapetalae</taxon>
        <taxon>rosids</taxon>
        <taxon>fabids</taxon>
        <taxon>Fabales</taxon>
        <taxon>Fabaceae</taxon>
        <taxon>Papilionoideae</taxon>
        <taxon>50 kb inversion clade</taxon>
        <taxon>NPAAA clade</taxon>
        <taxon>Hologalegina</taxon>
        <taxon>IRL clade</taxon>
        <taxon>Trifolieae</taxon>
        <taxon>Trifolium</taxon>
    </lineage>
</organism>
<evidence type="ECO:0000313" key="1">
    <source>
        <dbReference type="EMBL" id="GAU51509.1"/>
    </source>
</evidence>
<dbReference type="Proteomes" id="UP000242715">
    <property type="component" value="Unassembled WGS sequence"/>
</dbReference>
<keyword evidence="2" id="KW-1185">Reference proteome</keyword>
<dbReference type="EMBL" id="DF975188">
    <property type="protein sequence ID" value="GAU51509.1"/>
    <property type="molecule type" value="Genomic_DNA"/>
</dbReference>
<reference evidence="2" key="1">
    <citation type="journal article" date="2017" name="Front. Plant Sci.">
        <title>Climate Clever Clovers: New Paradigm to Reduce the Environmental Footprint of Ruminants by Breeding Low Methanogenic Forages Utilizing Haplotype Variation.</title>
        <authorList>
            <person name="Kaur P."/>
            <person name="Appels R."/>
            <person name="Bayer P.E."/>
            <person name="Keeble-Gagnere G."/>
            <person name="Wang J."/>
            <person name="Hirakawa H."/>
            <person name="Shirasawa K."/>
            <person name="Vercoe P."/>
            <person name="Stefanova K."/>
            <person name="Durmic Z."/>
            <person name="Nichols P."/>
            <person name="Revell C."/>
            <person name="Isobe S.N."/>
            <person name="Edwards D."/>
            <person name="Erskine W."/>
        </authorList>
    </citation>
    <scope>NUCLEOTIDE SEQUENCE [LARGE SCALE GENOMIC DNA]</scope>
    <source>
        <strain evidence="2">cv. Daliak</strain>
    </source>
</reference>
<dbReference type="AlphaFoldDB" id="A0A2Z6PUK5"/>
<evidence type="ECO:0000313" key="2">
    <source>
        <dbReference type="Proteomes" id="UP000242715"/>
    </source>
</evidence>
<proteinExistence type="predicted"/>
<name>A0A2Z6PUK5_TRISU</name>
<protein>
    <submittedName>
        <fullName evidence="1">Uncharacterized protein</fullName>
    </submittedName>
</protein>
<accession>A0A2Z6PUK5</accession>